<dbReference type="Proteomes" id="UP000708208">
    <property type="component" value="Unassembled WGS sequence"/>
</dbReference>
<evidence type="ECO:0000313" key="1">
    <source>
        <dbReference type="EMBL" id="CAG7785295.1"/>
    </source>
</evidence>
<name>A0A8J2KF32_9HEXA</name>
<comment type="caution">
    <text evidence="1">The sequence shown here is derived from an EMBL/GenBank/DDBJ whole genome shotgun (WGS) entry which is preliminary data.</text>
</comment>
<feature type="non-terminal residue" evidence="1">
    <location>
        <position position="1"/>
    </location>
</feature>
<protein>
    <submittedName>
        <fullName evidence="1">Uncharacterized protein</fullName>
    </submittedName>
</protein>
<sequence>PQCKTLDRAPNSCGKTGVCHLEESQLEFTLGAV</sequence>
<accession>A0A8J2KF32</accession>
<dbReference type="AlphaFoldDB" id="A0A8J2KF32"/>
<organism evidence="1 2">
    <name type="scientific">Allacma fusca</name>
    <dbReference type="NCBI Taxonomy" id="39272"/>
    <lineage>
        <taxon>Eukaryota</taxon>
        <taxon>Metazoa</taxon>
        <taxon>Ecdysozoa</taxon>
        <taxon>Arthropoda</taxon>
        <taxon>Hexapoda</taxon>
        <taxon>Collembola</taxon>
        <taxon>Symphypleona</taxon>
        <taxon>Sminthuridae</taxon>
        <taxon>Allacma</taxon>
    </lineage>
</organism>
<proteinExistence type="predicted"/>
<keyword evidence="2" id="KW-1185">Reference proteome</keyword>
<reference evidence="1" key="1">
    <citation type="submission" date="2021-06" db="EMBL/GenBank/DDBJ databases">
        <authorList>
            <person name="Hodson N. C."/>
            <person name="Mongue J. A."/>
            <person name="Jaron S. K."/>
        </authorList>
    </citation>
    <scope>NUCLEOTIDE SEQUENCE</scope>
</reference>
<evidence type="ECO:0000313" key="2">
    <source>
        <dbReference type="Proteomes" id="UP000708208"/>
    </source>
</evidence>
<gene>
    <name evidence="1" type="ORF">AFUS01_LOCUS23927</name>
</gene>
<dbReference type="EMBL" id="CAJVCH010293223">
    <property type="protein sequence ID" value="CAG7785295.1"/>
    <property type="molecule type" value="Genomic_DNA"/>
</dbReference>